<feature type="compositionally biased region" description="Polar residues" evidence="1">
    <location>
        <begin position="134"/>
        <end position="150"/>
    </location>
</feature>
<keyword evidence="4" id="KW-1185">Reference proteome</keyword>
<gene>
    <name evidence="3" type="ORF">BHK69_31000</name>
</gene>
<feature type="signal peptide" evidence="2">
    <location>
        <begin position="1"/>
        <end position="31"/>
    </location>
</feature>
<keyword evidence="3" id="KW-0614">Plasmid</keyword>
<accession>A0A1D7UCM0</accession>
<name>A0A1D7UCM0_9HYPH</name>
<dbReference type="EMBL" id="CP017148">
    <property type="protein sequence ID" value="AOO85122.1"/>
    <property type="molecule type" value="Genomic_DNA"/>
</dbReference>
<dbReference type="AlphaFoldDB" id="A0A1D7UCM0"/>
<feature type="region of interest" description="Disordered" evidence="1">
    <location>
        <begin position="99"/>
        <end position="155"/>
    </location>
</feature>
<dbReference type="Proteomes" id="UP000094969">
    <property type="component" value="Plasmid unnamed1"/>
</dbReference>
<organism evidence="3 4">
    <name type="scientific">Bosea vaviloviae</name>
    <dbReference type="NCBI Taxonomy" id="1526658"/>
    <lineage>
        <taxon>Bacteria</taxon>
        <taxon>Pseudomonadati</taxon>
        <taxon>Pseudomonadota</taxon>
        <taxon>Alphaproteobacteria</taxon>
        <taxon>Hyphomicrobiales</taxon>
        <taxon>Boseaceae</taxon>
        <taxon>Bosea</taxon>
    </lineage>
</organism>
<sequence>MPRSKRATTSALGCRLRAASLAVGLGLVATAGEAQEASFGCKVLLCAAATAPSWSGIPYCVPVMHQLFRQLAKGGGWPTCPEGQTSGLGHEPYLPCPVGWTPSDSATPRDETAAASSPNGSVCLDLSKPRRDCSSGSEGGCQTSYPSQPRQARDEPYFVDITTGNGQQRFYFALRGY</sequence>
<dbReference type="KEGG" id="bvv:BHK69_31000"/>
<evidence type="ECO:0000313" key="3">
    <source>
        <dbReference type="EMBL" id="AOO85122.1"/>
    </source>
</evidence>
<evidence type="ECO:0000256" key="1">
    <source>
        <dbReference type="SAM" id="MobiDB-lite"/>
    </source>
</evidence>
<proteinExistence type="predicted"/>
<geneLocation type="plasmid" evidence="3 4">
    <name>unnamed1</name>
</geneLocation>
<reference evidence="3 4" key="1">
    <citation type="journal article" date="2015" name="Antonie Van Leeuwenhoek">
        <title>Bosea vaviloviae sp. nov., a new species of slow-growing rhizobia isolated from nodules of the relict species Vavilovia formosa (Stev.) Fed.</title>
        <authorList>
            <person name="Safronova V.I."/>
            <person name="Kuznetsova I.G."/>
            <person name="Sazanova A.L."/>
            <person name="Kimeklis A.K."/>
            <person name="Belimov A.A."/>
            <person name="Andronov E.E."/>
            <person name="Pinaev A.G."/>
            <person name="Chizhevskaya E.P."/>
            <person name="Pukhaev A.R."/>
            <person name="Popov K.P."/>
            <person name="Willems A."/>
            <person name="Tikhonovich I.A."/>
        </authorList>
    </citation>
    <scope>NUCLEOTIDE SEQUENCE [LARGE SCALE GENOMIC DNA]</scope>
    <source>
        <strain evidence="3 4">Vaf18</strain>
        <plasmid evidence="3">unnamed1</plasmid>
    </source>
</reference>
<feature type="chain" id="PRO_5009100194" evidence="2">
    <location>
        <begin position="32"/>
        <end position="177"/>
    </location>
</feature>
<protein>
    <submittedName>
        <fullName evidence="3">Uncharacterized protein</fullName>
    </submittedName>
</protein>
<evidence type="ECO:0000256" key="2">
    <source>
        <dbReference type="SAM" id="SignalP"/>
    </source>
</evidence>
<dbReference type="OrthoDB" id="8162253at2"/>
<evidence type="ECO:0000313" key="4">
    <source>
        <dbReference type="Proteomes" id="UP000094969"/>
    </source>
</evidence>
<keyword evidence="2" id="KW-0732">Signal</keyword>